<dbReference type="SUPFAM" id="SSF55973">
    <property type="entry name" value="S-adenosylmethionine synthetase"/>
    <property type="match status" value="1"/>
</dbReference>
<dbReference type="PANTHER" id="PTHR11964">
    <property type="entry name" value="S-ADENOSYLMETHIONINE SYNTHETASE"/>
    <property type="match status" value="1"/>
</dbReference>
<gene>
    <name evidence="3" type="primary">SAM2_2</name>
    <name evidence="3" type="ORF">K7432_005362</name>
</gene>
<keyword evidence="3" id="KW-0808">Transferase</keyword>
<dbReference type="InterPro" id="IPR002133">
    <property type="entry name" value="S-AdoMet_synthetase"/>
</dbReference>
<accession>A0ABR2WWQ7</accession>
<keyword evidence="1" id="KW-0479">Metal-binding</keyword>
<reference evidence="3 4" key="1">
    <citation type="submission" date="2023-04" db="EMBL/GenBank/DDBJ databases">
        <title>Genome of Basidiobolus ranarum AG-B5.</title>
        <authorList>
            <person name="Stajich J.E."/>
            <person name="Carter-House D."/>
            <person name="Gryganskyi A."/>
        </authorList>
    </citation>
    <scope>NUCLEOTIDE SEQUENCE [LARGE SCALE GENOMIC DNA]</scope>
    <source>
        <strain evidence="3 4">AG-B5</strain>
    </source>
</reference>
<dbReference type="InterPro" id="IPR022628">
    <property type="entry name" value="S-AdoMet_synt_N"/>
</dbReference>
<evidence type="ECO:0000313" key="3">
    <source>
        <dbReference type="EMBL" id="KAK9765922.1"/>
    </source>
</evidence>
<dbReference type="InterPro" id="IPR022636">
    <property type="entry name" value="S-AdoMet_synthetase_sfam"/>
</dbReference>
<organism evidence="3 4">
    <name type="scientific">Basidiobolus ranarum</name>
    <dbReference type="NCBI Taxonomy" id="34480"/>
    <lineage>
        <taxon>Eukaryota</taxon>
        <taxon>Fungi</taxon>
        <taxon>Fungi incertae sedis</taxon>
        <taxon>Zoopagomycota</taxon>
        <taxon>Entomophthoromycotina</taxon>
        <taxon>Basidiobolomycetes</taxon>
        <taxon>Basidiobolales</taxon>
        <taxon>Basidiobolaceae</taxon>
        <taxon>Basidiobolus</taxon>
    </lineage>
</organism>
<dbReference type="Pfam" id="PF00438">
    <property type="entry name" value="S-AdoMet_synt_N"/>
    <property type="match status" value="1"/>
</dbReference>
<evidence type="ECO:0000313" key="4">
    <source>
        <dbReference type="Proteomes" id="UP001479436"/>
    </source>
</evidence>
<keyword evidence="4" id="KW-1185">Reference proteome</keyword>
<evidence type="ECO:0000256" key="1">
    <source>
        <dbReference type="ARBA" id="ARBA00022723"/>
    </source>
</evidence>
<dbReference type="Gene3D" id="3.30.300.10">
    <property type="match status" value="1"/>
</dbReference>
<name>A0ABR2WWQ7_9FUNG</name>
<dbReference type="EMBL" id="JASJQH010000209">
    <property type="protein sequence ID" value="KAK9765922.1"/>
    <property type="molecule type" value="Genomic_DNA"/>
</dbReference>
<dbReference type="Proteomes" id="UP001479436">
    <property type="component" value="Unassembled WGS sequence"/>
</dbReference>
<dbReference type="EC" id="2.5.1.6" evidence="3"/>
<proteinExistence type="predicted"/>
<feature type="domain" description="S-adenosylmethionine synthetase N-terminal" evidence="2">
    <location>
        <begin position="4"/>
        <end position="63"/>
    </location>
</feature>
<sequence>MQFLIACLSQDPLSRVDYEAASKTGMIMVLKEIAIKAKLNFQAFIQETVRDIGYTRTELACNALVVAEQQSPDITEGLIQISGIIEGIGVGD</sequence>
<comment type="caution">
    <text evidence="3">The sequence shown here is derived from an EMBL/GenBank/DDBJ whole genome shotgun (WGS) entry which is preliminary data.</text>
</comment>
<protein>
    <submittedName>
        <fullName evidence="3">Methionine adenosyltransferase sam2</fullName>
        <ecNumber evidence="3">2.5.1.6</ecNumber>
    </submittedName>
</protein>
<evidence type="ECO:0000259" key="2">
    <source>
        <dbReference type="Pfam" id="PF00438"/>
    </source>
</evidence>
<dbReference type="GO" id="GO:0004478">
    <property type="term" value="F:methionine adenosyltransferase activity"/>
    <property type="evidence" value="ECO:0007669"/>
    <property type="project" value="UniProtKB-EC"/>
</dbReference>